<dbReference type="EMBL" id="JH431397">
    <property type="status" value="NOT_ANNOTATED_CDS"/>
    <property type="molecule type" value="Genomic_DNA"/>
</dbReference>
<evidence type="ECO:0000313" key="6">
    <source>
        <dbReference type="Proteomes" id="UP000014500"/>
    </source>
</evidence>
<evidence type="ECO:0000313" key="5">
    <source>
        <dbReference type="EnsemblMetazoa" id="SMAR003822-PA"/>
    </source>
</evidence>
<dbReference type="SMART" id="SM00949">
    <property type="entry name" value="PAZ"/>
    <property type="match status" value="1"/>
</dbReference>
<dbReference type="CDD" id="cd04658">
    <property type="entry name" value="Piwi_piwi-like_Euk"/>
    <property type="match status" value="1"/>
</dbReference>
<dbReference type="FunFam" id="3.30.420.10:FF:000014">
    <property type="entry name" value="Piwi-like RNA-mediated gene silencing 1"/>
    <property type="match status" value="1"/>
</dbReference>
<dbReference type="Gene3D" id="2.170.260.10">
    <property type="entry name" value="paz domain"/>
    <property type="match status" value="1"/>
</dbReference>
<dbReference type="SMART" id="SM00950">
    <property type="entry name" value="Piwi"/>
    <property type="match status" value="1"/>
</dbReference>
<dbReference type="SUPFAM" id="SSF53098">
    <property type="entry name" value="Ribonuclease H-like"/>
    <property type="match status" value="1"/>
</dbReference>
<keyword evidence="6" id="KW-1185">Reference proteome</keyword>
<dbReference type="Pfam" id="PF02171">
    <property type="entry name" value="Piwi"/>
    <property type="match status" value="1"/>
</dbReference>
<dbReference type="Pfam" id="PF02170">
    <property type="entry name" value="PAZ"/>
    <property type="match status" value="1"/>
</dbReference>
<dbReference type="eggNOG" id="KOG1042">
    <property type="taxonomic scope" value="Eukaryota"/>
</dbReference>
<name>T1IRX2_STRMM</name>
<organism evidence="5 6">
    <name type="scientific">Strigamia maritima</name>
    <name type="common">European centipede</name>
    <name type="synonym">Geophilus maritimus</name>
    <dbReference type="NCBI Taxonomy" id="126957"/>
    <lineage>
        <taxon>Eukaryota</taxon>
        <taxon>Metazoa</taxon>
        <taxon>Ecdysozoa</taxon>
        <taxon>Arthropoda</taxon>
        <taxon>Myriapoda</taxon>
        <taxon>Chilopoda</taxon>
        <taxon>Pleurostigmophora</taxon>
        <taxon>Geophilomorpha</taxon>
        <taxon>Linotaeniidae</taxon>
        <taxon>Strigamia</taxon>
    </lineage>
</organism>
<dbReference type="InterPro" id="IPR012337">
    <property type="entry name" value="RNaseH-like_sf"/>
</dbReference>
<dbReference type="PANTHER" id="PTHR22891">
    <property type="entry name" value="EUKARYOTIC TRANSLATION INITIATION FACTOR 2C"/>
    <property type="match status" value="1"/>
</dbReference>
<dbReference type="CDD" id="cd02845">
    <property type="entry name" value="PAZ_piwi_like"/>
    <property type="match status" value="1"/>
</dbReference>
<dbReference type="AlphaFoldDB" id="T1IRX2"/>
<dbReference type="PROSITE" id="PS50822">
    <property type="entry name" value="PIWI"/>
    <property type="match status" value="1"/>
</dbReference>
<evidence type="ECO:0000259" key="4">
    <source>
        <dbReference type="PROSITE" id="PS50822"/>
    </source>
</evidence>
<dbReference type="SUPFAM" id="SSF101690">
    <property type="entry name" value="PAZ domain"/>
    <property type="match status" value="1"/>
</dbReference>
<dbReference type="PROSITE" id="PS50821">
    <property type="entry name" value="PAZ"/>
    <property type="match status" value="1"/>
</dbReference>
<dbReference type="OMA" id="WSGTCRV"/>
<dbReference type="GO" id="GO:0003723">
    <property type="term" value="F:RNA binding"/>
    <property type="evidence" value="ECO:0007669"/>
    <property type="project" value="InterPro"/>
</dbReference>
<feature type="domain" description="PAZ" evidence="3">
    <location>
        <begin position="298"/>
        <end position="410"/>
    </location>
</feature>
<feature type="domain" description="Piwi" evidence="4">
    <location>
        <begin position="572"/>
        <end position="865"/>
    </location>
</feature>
<feature type="region of interest" description="Disordered" evidence="2">
    <location>
        <begin position="1"/>
        <end position="108"/>
    </location>
</feature>
<proteinExistence type="inferred from homology"/>
<dbReference type="InterPro" id="IPR003100">
    <property type="entry name" value="PAZ_dom"/>
</dbReference>
<dbReference type="Proteomes" id="UP000014500">
    <property type="component" value="Unassembled WGS sequence"/>
</dbReference>
<dbReference type="Gene3D" id="3.40.50.2300">
    <property type="match status" value="1"/>
</dbReference>
<evidence type="ECO:0000259" key="3">
    <source>
        <dbReference type="PROSITE" id="PS50821"/>
    </source>
</evidence>
<reference evidence="5" key="2">
    <citation type="submission" date="2015-02" db="UniProtKB">
        <authorList>
            <consortium name="EnsemblMetazoa"/>
        </authorList>
    </citation>
    <scope>IDENTIFICATION</scope>
</reference>
<sequence length="879" mass="99943">MADSDATKPAAGRPRARGRARGSQLAANPRRPEEMTQQQQQQPALRPVASSSSAPTGCRGRAAQRRDATTAALTQQMSTMSVGAGAGGGKDGNGKAPAGRGVNRGRAEKYEDPVVAPFAGDSKRGSHGTVVKLAANYFSVDKLPQTSHYQYHVEFNPTIENIRMRKGMLYGRKDLFPRGYQFDGMALWAPTKLQQVMTEVIVKRKTDDENIRIQIKLIKEVSPRDPVMLQILNVQQRKNFTYLGFKEIDRQYYDIAQTTSFDHRKMECIPGFTTAIRQHETKVLMNVELKYKFMSQQTVLQLLNHQLKEDPHNFKHNSEKVLLGAIVMTTYNYNKTYRIDEIMWNTTPKDKFDQKRGNQITYIDYMKQHYNLSVGNPEQSLLMSKPKAKDLKRGDVTIKYLIPEFCVVTGADFNAMRELANHTRVPPDDRVAKLTHFMKRINTDPRVIEDMKNWCFKFSDNLVTINGRNLGCENIIMTADPNSKGFGYNIKHDWSREIREPRLLEPVGLQHWVLIRTGRDQGIANDFVSTFESVCRPMGMVFPKPTIGICQDDRTGTFSRVLKSTVTPSTQLVVVIVPNNKKDRYDAIKKFCVVDMGIPSQVIVTRSLSKKQTIMSVVTKIAIQVNCKLGGQVWRVKNPFDNCMVVGIDSYHDSAQKNRSFCAIVCSMNQFLTKYYSQGSFQTAKQEMSDAFVAQITAALKNYKNLNKKLPSPIFFYRDGVGDGQLPQVREWEINQINRAIEALGDPTYQPKMSFIVVNKRINTRFFQSGTEGWENPLSGTVIDTVVTRPERYDFFLVSQSVRQGTVGPTQYNVIYDSSNLIPDRMQRFTYKLTHLYYNWQGTIRVPAPCQYAHKLAFLVGQSLHSTPNPRLADTLFYL</sequence>
<comment type="similarity">
    <text evidence="1">Belongs to the argonaute family.</text>
</comment>
<protein>
    <submittedName>
        <fullName evidence="5">Uncharacterized protein</fullName>
    </submittedName>
</protein>
<accession>T1IRX2</accession>
<dbReference type="Pfam" id="PF23278">
    <property type="entry name" value="Piwi_N"/>
    <property type="match status" value="1"/>
</dbReference>
<dbReference type="PhylomeDB" id="T1IRX2"/>
<dbReference type="InterPro" id="IPR003165">
    <property type="entry name" value="Piwi"/>
</dbReference>
<reference evidence="6" key="1">
    <citation type="submission" date="2011-05" db="EMBL/GenBank/DDBJ databases">
        <authorList>
            <person name="Richards S.R."/>
            <person name="Qu J."/>
            <person name="Jiang H."/>
            <person name="Jhangiani S.N."/>
            <person name="Agravi P."/>
            <person name="Goodspeed R."/>
            <person name="Gross S."/>
            <person name="Mandapat C."/>
            <person name="Jackson L."/>
            <person name="Mathew T."/>
            <person name="Pu L."/>
            <person name="Thornton R."/>
            <person name="Saada N."/>
            <person name="Wilczek-Boney K.B."/>
            <person name="Lee S."/>
            <person name="Kovar C."/>
            <person name="Wu Y."/>
            <person name="Scherer S.E."/>
            <person name="Worley K.C."/>
            <person name="Muzny D.M."/>
            <person name="Gibbs R."/>
        </authorList>
    </citation>
    <scope>NUCLEOTIDE SEQUENCE</scope>
    <source>
        <strain evidence="6">Brora</strain>
    </source>
</reference>
<dbReference type="InterPro" id="IPR036397">
    <property type="entry name" value="RNaseH_sf"/>
</dbReference>
<evidence type="ECO:0000256" key="2">
    <source>
        <dbReference type="SAM" id="MobiDB-lite"/>
    </source>
</evidence>
<dbReference type="EnsemblMetazoa" id="SMAR003822-RA">
    <property type="protein sequence ID" value="SMAR003822-PA"/>
    <property type="gene ID" value="SMAR003822"/>
</dbReference>
<dbReference type="STRING" id="126957.T1IRX2"/>
<dbReference type="InterPro" id="IPR036085">
    <property type="entry name" value="PAZ_dom_sf"/>
</dbReference>
<evidence type="ECO:0000256" key="1">
    <source>
        <dbReference type="RuleBase" id="RU361178"/>
    </source>
</evidence>
<dbReference type="HOGENOM" id="CLU_008813_0_0_1"/>
<dbReference type="GO" id="GO:0034587">
    <property type="term" value="P:piRNA processing"/>
    <property type="evidence" value="ECO:0007669"/>
    <property type="project" value="UniProtKB-ARBA"/>
</dbReference>
<dbReference type="Gene3D" id="3.30.420.10">
    <property type="entry name" value="Ribonuclease H-like superfamily/Ribonuclease H"/>
    <property type="match status" value="1"/>
</dbReference>